<reference evidence="2 3" key="1">
    <citation type="submission" date="2016-12" db="EMBL/GenBank/DDBJ databases">
        <title>The genomes of Aspergillus section Nigri reveals drivers in fungal speciation.</title>
        <authorList>
            <consortium name="DOE Joint Genome Institute"/>
            <person name="Vesth T.C."/>
            <person name="Nybo J."/>
            <person name="Theobald S."/>
            <person name="Brandl J."/>
            <person name="Frisvad J.C."/>
            <person name="Nielsen K.F."/>
            <person name="Lyhne E.K."/>
            <person name="Kogle M.E."/>
            <person name="Kuo A."/>
            <person name="Riley R."/>
            <person name="Clum A."/>
            <person name="Nolan M."/>
            <person name="Lipzen A."/>
            <person name="Salamov A."/>
            <person name="Henrissat B."/>
            <person name="Wiebenga A."/>
            <person name="De Vries R.P."/>
            <person name="Grigoriev I.V."/>
            <person name="Mortensen U.H."/>
            <person name="Andersen M.R."/>
            <person name="Baker S.E."/>
        </authorList>
    </citation>
    <scope>NUCLEOTIDE SEQUENCE [LARGE SCALE GENOMIC DNA]</scope>
    <source>
        <strain evidence="2 3">IBT 23096</strain>
    </source>
</reference>
<dbReference type="Proteomes" id="UP000234275">
    <property type="component" value="Unassembled WGS sequence"/>
</dbReference>
<dbReference type="RefSeq" id="XP_024705188.1">
    <property type="nucleotide sequence ID" value="XM_024842425.1"/>
</dbReference>
<feature type="transmembrane region" description="Helical" evidence="1">
    <location>
        <begin position="85"/>
        <end position="107"/>
    </location>
</feature>
<organism evidence="2 3">
    <name type="scientific">Aspergillus steynii IBT 23096</name>
    <dbReference type="NCBI Taxonomy" id="1392250"/>
    <lineage>
        <taxon>Eukaryota</taxon>
        <taxon>Fungi</taxon>
        <taxon>Dikarya</taxon>
        <taxon>Ascomycota</taxon>
        <taxon>Pezizomycotina</taxon>
        <taxon>Eurotiomycetes</taxon>
        <taxon>Eurotiomycetidae</taxon>
        <taxon>Eurotiales</taxon>
        <taxon>Aspergillaceae</taxon>
        <taxon>Aspergillus</taxon>
        <taxon>Aspergillus subgen. Circumdati</taxon>
    </lineage>
</organism>
<keyword evidence="1" id="KW-0472">Membrane</keyword>
<name>A0A2I2GAH7_9EURO</name>
<accession>A0A2I2GAH7</accession>
<dbReference type="EMBL" id="MSFO01000003">
    <property type="protein sequence ID" value="PLB49886.1"/>
    <property type="molecule type" value="Genomic_DNA"/>
</dbReference>
<evidence type="ECO:0000313" key="2">
    <source>
        <dbReference type="EMBL" id="PLB49886.1"/>
    </source>
</evidence>
<dbReference type="GeneID" id="36550121"/>
<evidence type="ECO:0000256" key="1">
    <source>
        <dbReference type="SAM" id="Phobius"/>
    </source>
</evidence>
<protein>
    <submittedName>
        <fullName evidence="2">Uncharacterized protein</fullName>
    </submittedName>
</protein>
<keyword evidence="1" id="KW-0812">Transmembrane</keyword>
<keyword evidence="1" id="KW-1133">Transmembrane helix</keyword>
<comment type="caution">
    <text evidence="2">The sequence shown here is derived from an EMBL/GenBank/DDBJ whole genome shotgun (WGS) entry which is preliminary data.</text>
</comment>
<dbReference type="VEuPathDB" id="FungiDB:P170DRAFT_133337"/>
<keyword evidence="3" id="KW-1185">Reference proteome</keyword>
<evidence type="ECO:0000313" key="3">
    <source>
        <dbReference type="Proteomes" id="UP000234275"/>
    </source>
</evidence>
<gene>
    <name evidence="2" type="ORF">P170DRAFT_133337</name>
</gene>
<proteinExistence type="predicted"/>
<sequence>MIIPSTRDPMSVRSQCWPCCTELRISPERNDRFRLVSGLDMASSLSIRLVWDRRLWLCLLEISSQAFSDICCRTLTLLSCLTQNWSIAEFIYVALAQFICLLFLCPVSERIAHTPFS</sequence>
<dbReference type="AlphaFoldDB" id="A0A2I2GAH7"/>